<dbReference type="GO" id="GO:0097621">
    <property type="term" value="F:monoamine oxidase activity"/>
    <property type="evidence" value="ECO:0007669"/>
    <property type="project" value="UniProtKB-EC"/>
</dbReference>
<keyword evidence="7" id="KW-0732">Signal</keyword>
<feature type="signal peptide" evidence="7">
    <location>
        <begin position="1"/>
        <end position="22"/>
    </location>
</feature>
<dbReference type="AlphaFoldDB" id="A0A4Q4Q844"/>
<evidence type="ECO:0000256" key="3">
    <source>
        <dbReference type="ARBA" id="ARBA00023002"/>
    </source>
</evidence>
<comment type="caution">
    <text evidence="9">The sequence shown here is derived from an EMBL/GenBank/DDBJ whole genome shotgun (WGS) entry which is preliminary data.</text>
</comment>
<dbReference type="Pfam" id="PF01593">
    <property type="entry name" value="Amino_oxidase"/>
    <property type="match status" value="1"/>
</dbReference>
<keyword evidence="6" id="KW-0274">FAD</keyword>
<evidence type="ECO:0000259" key="8">
    <source>
        <dbReference type="Pfam" id="PF01593"/>
    </source>
</evidence>
<comment type="cofactor">
    <cofactor evidence="1 6">
        <name>FAD</name>
        <dbReference type="ChEBI" id="CHEBI:57692"/>
    </cofactor>
</comment>
<evidence type="ECO:0000256" key="2">
    <source>
        <dbReference type="ARBA" id="ARBA00005995"/>
    </source>
</evidence>
<comment type="catalytic activity">
    <reaction evidence="4">
        <text>a secondary aliphatic amine + O2 + H2O = a primary amine + an aldehyde + H2O2</text>
        <dbReference type="Rhea" id="RHEA:26414"/>
        <dbReference type="ChEBI" id="CHEBI:15377"/>
        <dbReference type="ChEBI" id="CHEBI:15379"/>
        <dbReference type="ChEBI" id="CHEBI:16240"/>
        <dbReference type="ChEBI" id="CHEBI:17478"/>
        <dbReference type="ChEBI" id="CHEBI:58855"/>
        <dbReference type="ChEBI" id="CHEBI:65296"/>
        <dbReference type="EC" id="1.4.3.4"/>
    </reaction>
</comment>
<dbReference type="PANTHER" id="PTHR43563">
    <property type="entry name" value="AMINE OXIDASE"/>
    <property type="match status" value="1"/>
</dbReference>
<evidence type="ECO:0000256" key="5">
    <source>
        <dbReference type="PIRSR" id="PIRSR601613-1"/>
    </source>
</evidence>
<dbReference type="Gene3D" id="3.50.50.60">
    <property type="entry name" value="FAD/NAD(P)-binding domain"/>
    <property type="match status" value="1"/>
</dbReference>
<name>A0A4Q4Q844_9PLEO</name>
<feature type="binding site" evidence="5">
    <location>
        <begin position="59"/>
        <end position="60"/>
    </location>
    <ligand>
        <name>FAD</name>
        <dbReference type="ChEBI" id="CHEBI:57692"/>
    </ligand>
</feature>
<dbReference type="InterPro" id="IPR002937">
    <property type="entry name" value="Amino_oxidase"/>
</dbReference>
<evidence type="ECO:0000256" key="4">
    <source>
        <dbReference type="ARBA" id="ARBA00048448"/>
    </source>
</evidence>
<dbReference type="EMBL" id="PEJP01000071">
    <property type="protein sequence ID" value="RYO35181.1"/>
    <property type="molecule type" value="Genomic_DNA"/>
</dbReference>
<keyword evidence="6" id="KW-0285">Flavoprotein</keyword>
<dbReference type="PRINTS" id="PR00757">
    <property type="entry name" value="AMINEOXDASEF"/>
</dbReference>
<dbReference type="OrthoDB" id="5046242at2759"/>
<comment type="similarity">
    <text evidence="2 6">Belongs to the flavin monoamine oxidase family.</text>
</comment>
<evidence type="ECO:0000313" key="9">
    <source>
        <dbReference type="EMBL" id="RYO35181.1"/>
    </source>
</evidence>
<organism evidence="9 10">
    <name type="scientific">Alternaria arborescens</name>
    <dbReference type="NCBI Taxonomy" id="156630"/>
    <lineage>
        <taxon>Eukaryota</taxon>
        <taxon>Fungi</taxon>
        <taxon>Dikarya</taxon>
        <taxon>Ascomycota</taxon>
        <taxon>Pezizomycotina</taxon>
        <taxon>Dothideomycetes</taxon>
        <taxon>Pleosporomycetidae</taxon>
        <taxon>Pleosporales</taxon>
        <taxon>Pleosporineae</taxon>
        <taxon>Pleosporaceae</taxon>
        <taxon>Alternaria</taxon>
        <taxon>Alternaria sect. Alternaria</taxon>
    </lineage>
</organism>
<feature type="binding site" evidence="5">
    <location>
        <position position="271"/>
    </location>
    <ligand>
        <name>FAD</name>
        <dbReference type="ChEBI" id="CHEBI:57692"/>
    </ligand>
</feature>
<dbReference type="PANTHER" id="PTHR43563:SF14">
    <property type="entry name" value="AMINE OXIDASE"/>
    <property type="match status" value="1"/>
</dbReference>
<feature type="chain" id="PRO_5020360447" description="Amine oxidase" evidence="7">
    <location>
        <begin position="23"/>
        <end position="538"/>
    </location>
</feature>
<evidence type="ECO:0000256" key="1">
    <source>
        <dbReference type="ARBA" id="ARBA00001974"/>
    </source>
</evidence>
<proteinExistence type="inferred from homology"/>
<evidence type="ECO:0000256" key="6">
    <source>
        <dbReference type="RuleBase" id="RU362067"/>
    </source>
</evidence>
<feature type="domain" description="Amine oxidase" evidence="8">
    <location>
        <begin position="39"/>
        <end position="482"/>
    </location>
</feature>
<feature type="binding site" evidence="5">
    <location>
        <position position="459"/>
    </location>
    <ligand>
        <name>FAD</name>
        <dbReference type="ChEBI" id="CHEBI:57692"/>
    </ligand>
</feature>
<dbReference type="SUPFAM" id="SSF51905">
    <property type="entry name" value="FAD/NAD(P)-binding domain"/>
    <property type="match status" value="1"/>
</dbReference>
<accession>A0A4Q4Q844</accession>
<dbReference type="SUPFAM" id="SSF54373">
    <property type="entry name" value="FAD-linked reductases, C-terminal domain"/>
    <property type="match status" value="1"/>
</dbReference>
<dbReference type="InterPro" id="IPR036188">
    <property type="entry name" value="FAD/NAD-bd_sf"/>
</dbReference>
<protein>
    <recommendedName>
        <fullName evidence="6">Amine oxidase</fullName>
        <ecNumber evidence="6">1.4.3.-</ecNumber>
    </recommendedName>
</protein>
<dbReference type="EC" id="1.4.3.-" evidence="6"/>
<reference evidence="10" key="1">
    <citation type="journal article" date="2019" name="bioRxiv">
        <title>Genomics, evolutionary history and diagnostics of the Alternaria alternata species group including apple and Asian pear pathotypes.</title>
        <authorList>
            <person name="Armitage A.D."/>
            <person name="Cockerton H.M."/>
            <person name="Sreenivasaprasad S."/>
            <person name="Woodhall J.W."/>
            <person name="Lane C.R."/>
            <person name="Harrison R.J."/>
            <person name="Clarkson J.P."/>
        </authorList>
    </citation>
    <scope>NUCLEOTIDE SEQUENCE [LARGE SCALE GENOMIC DNA]</scope>
    <source>
        <strain evidence="10">RGR 97.0016</strain>
    </source>
</reference>
<evidence type="ECO:0000313" key="10">
    <source>
        <dbReference type="Proteomes" id="UP000293823"/>
    </source>
</evidence>
<gene>
    <name evidence="9" type="ORF">AA0113_g11561</name>
</gene>
<feature type="binding site" evidence="5">
    <location>
        <position position="376"/>
    </location>
    <ligand>
        <name>substrate</name>
    </ligand>
</feature>
<sequence length="538" mass="58338">MAIKVLPSLLLASSYYTFPTLATGTIHPHVDVAIIGAGFSGLTAAKELQAANKSIVVLEAYDRVGGRVFDDKFPDGTVTYRGAQFVGAAQTNMVAMAKEMGVELIPTYNNGSTVLFINNTRSKFSSDSSVTGDLPVDAASLTQVATTEMLLNDLASEINPVAPWDHSRANEWDSQTFASWLDTKNLSSTARFVFDIAASTGFCEESGEVSFLSTLLSIGTSRNETGSGSFNQITSSVDGAESMICKGGCQSIAIKISELLGSEHVKLNAPVRIVRKTEHGYEISTDAGSVTSKKIVVAMPPVMSSRIQWVPPMPAGRDQISQRMPMGSVAKAIAKYKTPFWRADGLNGQAFSNTGLVVSTYDVSPEDGSSGVLLAFMHADRARKIDGKSHKDIQAMVTKDFVNIFGPKASAATDWIIQQWDQEEYTRGGYNSNFPPGTLTKYGPYIATPFQGIHFAGVETSLFWRGYMDGAISAGKRVAAEVFGSLNYILGKGVAPPRRTEHVTVETITSQVTGFRNVDWSWKILMYNMVVYHQQREQ</sequence>
<dbReference type="InterPro" id="IPR001613">
    <property type="entry name" value="Flavin_amine_oxidase"/>
</dbReference>
<evidence type="ECO:0000256" key="7">
    <source>
        <dbReference type="SAM" id="SignalP"/>
    </source>
</evidence>
<keyword evidence="10" id="KW-1185">Reference proteome</keyword>
<keyword evidence="3 6" id="KW-0560">Oxidoreductase</keyword>
<dbReference type="InterPro" id="IPR050703">
    <property type="entry name" value="Flavin_MAO"/>
</dbReference>
<feature type="binding site" evidence="5">
    <location>
        <position position="40"/>
    </location>
    <ligand>
        <name>FAD</name>
        <dbReference type="ChEBI" id="CHEBI:57692"/>
    </ligand>
</feature>
<dbReference type="Proteomes" id="UP000293823">
    <property type="component" value="Unassembled WGS sequence"/>
</dbReference>